<dbReference type="InterPro" id="IPR001650">
    <property type="entry name" value="Helicase_C-like"/>
</dbReference>
<comment type="caution">
    <text evidence="8">The sequence shown here is derived from an EMBL/GenBank/DDBJ whole genome shotgun (WGS) entry which is preliminary data.</text>
</comment>
<dbReference type="Proteomes" id="UP000717585">
    <property type="component" value="Unassembled WGS sequence"/>
</dbReference>
<dbReference type="InterPro" id="IPR011709">
    <property type="entry name" value="DEAD-box_helicase_OB_fold"/>
</dbReference>
<dbReference type="EMBL" id="JAHDYR010000029">
    <property type="protein sequence ID" value="KAG9392946.1"/>
    <property type="molecule type" value="Genomic_DNA"/>
</dbReference>
<evidence type="ECO:0000313" key="8">
    <source>
        <dbReference type="EMBL" id="KAG9392946.1"/>
    </source>
</evidence>
<sequence length="1283" mass="141969">MPPQKRVRARQQAREDEKNEQIRRTLARRKEEADQQRVKPPKQSSLNLTETDVSVLHNVLRTFAFQDDSFVNELQNRKLKFRPQEDPPFAPLQIQSDLVYLGFSEDHAEQALKAVFGDHVMDDAALHPIQRPNGKKAKARFQEKQSQAMDTCISYLIGQLDTDDIPDAVGGKKVAGEVKTRATLPMEQTGMDALKAVQLIDDSGTVPAIEDDTPLLKYTVGMVSNKGAYAWEANRAVWLESKAQADPKLTFLAAFYDPVNPDVEEGEEPMPDAVDMEVETLQAIYEDTEVVTGEEGSTRISLTVPIGTVVASICAVKLTFTLPTTAPLQLALAEPTPHPRWLTTSGDFAPYPVTPPLVEVGMVCEGEFGQLDNPLACRAVLTRMTPFLDSCCGPYGQPVMEAVMDVQNDLADILQAATVGEGDIRAPFLPAPVIVEEKKVRAQHVFRKKVKLAGGRKKFPEHTPVEVLKAELDSRRATKAFKTMLIGRQALPAYKARHDFLQMVSKNQVIVVCADTGAGKSTQLPSLLLDDAINSGVAGNILVTQPRRVAATSLARRVAEERCTRVGLEVGYQIRLESRVGPQTRLTFMTTGVLLRRLIDDTTLDGVTHVVVDEVHERDLDTDFLLLVLRDVLVRRPDLKVLLMSATINAKLFSGYFNGAPILQIPGRTFPVTIETLETIVDRLGASVAADVFEDHIVRDGRVCGVSKKAAFTTGNRTDTQALLEEAQAAKQRATELAELYPESSDFVRNTLAEVDIDSICFPLIGAVIEDLIMADPDDDGGAILVFLPGMAEIVSAQEELLSRPALQGSRARILPLHSAVSDRDQALVFQPVPRGTRKIVLTTNIAETSVTVDDVTYVIDTGKAKINTYNHRHHTARLEERWIAQASANQRAGRAGRVRPGHTFRLFPQWEFDRMKAHEIPEMKRVPLQSLLLQILAIGLGEPMAVLAKAIEPPTETVVEHELEYLRTIEALDDTNSLTPLGSHLARFPLSANLSKMLVIGTLFRALDGVLVIAAAMSLSRPLFQAPFDRREQAQQMWAKFIDKTVPGDHIALVNAYEAWRKASDKGEGNAWCRTHYLSPRTFTELLETKNQYFGLLVDAGFVPPLHTIKGKLLRDKAASPGLTDFNENSHNRRVLRAMLVAGLYPNVLAQIPGGRLKSRLNVADYVLHPGSLLSHPGVFSQAWPHIVYTEVMISSRKYVRDATAVSTLPLILFSKDRVAEPSKHKLVVDGWLKFTITGVQYYTLENLRLALDKALKARLEATDIDIDSVIDTAVQMIKREK</sequence>
<keyword evidence="2" id="KW-0547">Nucleotide-binding</keyword>
<reference evidence="8" key="1">
    <citation type="submission" date="2021-05" db="EMBL/GenBank/DDBJ databases">
        <title>A free-living protist that lacks canonical eukaryotic 1 DNA replication and segregation systems.</title>
        <authorList>
            <person name="Salas-Leiva D.E."/>
            <person name="Tromer E.C."/>
            <person name="Curtis B.A."/>
            <person name="Jerlstrom-Hultqvist J."/>
            <person name="Kolisko M."/>
            <person name="Yi Z."/>
            <person name="Salas-Leiva J.S."/>
            <person name="Gallot-Lavallee L."/>
            <person name="Kops G.J.P.L."/>
            <person name="Archibald J.M."/>
            <person name="Simpson A.G.B."/>
            <person name="Roger A.J."/>
        </authorList>
    </citation>
    <scope>NUCLEOTIDE SEQUENCE</scope>
    <source>
        <strain evidence="8">BICM</strain>
    </source>
</reference>
<accession>A0A8J6BX02</accession>
<gene>
    <name evidence="8" type="ORF">J8273_5655</name>
</gene>
<dbReference type="Pfam" id="PF07717">
    <property type="entry name" value="OB_NTP_bind"/>
    <property type="match status" value="1"/>
</dbReference>
<dbReference type="Pfam" id="PF00270">
    <property type="entry name" value="DEAD"/>
    <property type="match status" value="1"/>
</dbReference>
<dbReference type="PROSITE" id="PS51192">
    <property type="entry name" value="HELICASE_ATP_BIND_1"/>
    <property type="match status" value="1"/>
</dbReference>
<feature type="domain" description="Helicase ATP-binding" evidence="6">
    <location>
        <begin position="501"/>
        <end position="666"/>
    </location>
</feature>
<dbReference type="InterPro" id="IPR027417">
    <property type="entry name" value="P-loop_NTPase"/>
</dbReference>
<dbReference type="Pfam" id="PF21010">
    <property type="entry name" value="HA2_C"/>
    <property type="match status" value="1"/>
</dbReference>
<dbReference type="Pfam" id="PF00271">
    <property type="entry name" value="Helicase_C"/>
    <property type="match status" value="1"/>
</dbReference>
<evidence type="ECO:0000256" key="4">
    <source>
        <dbReference type="ARBA" id="ARBA00047984"/>
    </source>
</evidence>
<dbReference type="OrthoDB" id="5600252at2759"/>
<evidence type="ECO:0000259" key="7">
    <source>
        <dbReference type="PROSITE" id="PS51194"/>
    </source>
</evidence>
<evidence type="ECO:0000256" key="5">
    <source>
        <dbReference type="SAM" id="MobiDB-lite"/>
    </source>
</evidence>
<evidence type="ECO:0000256" key="2">
    <source>
        <dbReference type="ARBA" id="ARBA00022741"/>
    </source>
</evidence>
<proteinExistence type="predicted"/>
<dbReference type="SMART" id="SM00490">
    <property type="entry name" value="HELICc"/>
    <property type="match status" value="1"/>
</dbReference>
<dbReference type="Pfam" id="PF04408">
    <property type="entry name" value="WHD_HA2"/>
    <property type="match status" value="1"/>
</dbReference>
<feature type="region of interest" description="Disordered" evidence="5">
    <location>
        <begin position="1"/>
        <end position="46"/>
    </location>
</feature>
<dbReference type="InterPro" id="IPR014001">
    <property type="entry name" value="Helicase_ATP-bd"/>
</dbReference>
<dbReference type="GO" id="GO:0003724">
    <property type="term" value="F:RNA helicase activity"/>
    <property type="evidence" value="ECO:0007669"/>
    <property type="project" value="UniProtKB-EC"/>
</dbReference>
<feature type="compositionally biased region" description="Basic and acidic residues" evidence="5">
    <location>
        <begin position="12"/>
        <end position="37"/>
    </location>
</feature>
<dbReference type="EC" id="3.6.4.13" evidence="1"/>
<feature type="domain" description="Helicase C-terminal" evidence="7">
    <location>
        <begin position="768"/>
        <end position="940"/>
    </location>
</feature>
<dbReference type="Gene3D" id="1.20.120.1080">
    <property type="match status" value="1"/>
</dbReference>
<protein>
    <recommendedName>
        <fullName evidence="1">RNA helicase</fullName>
        <ecNumber evidence="1">3.6.4.13</ecNumber>
    </recommendedName>
</protein>
<dbReference type="GO" id="GO:0005524">
    <property type="term" value="F:ATP binding"/>
    <property type="evidence" value="ECO:0007669"/>
    <property type="project" value="UniProtKB-KW"/>
</dbReference>
<dbReference type="CDD" id="cd17917">
    <property type="entry name" value="DEXHc_RHA-like"/>
    <property type="match status" value="1"/>
</dbReference>
<dbReference type="PANTHER" id="PTHR18934:SF145">
    <property type="entry name" value="ATP-DEPENDENT RNA HELICASE DHX57-RELATED"/>
    <property type="match status" value="1"/>
</dbReference>
<evidence type="ECO:0000256" key="3">
    <source>
        <dbReference type="ARBA" id="ARBA00022840"/>
    </source>
</evidence>
<dbReference type="SMART" id="SM00847">
    <property type="entry name" value="HA2"/>
    <property type="match status" value="1"/>
</dbReference>
<dbReference type="GO" id="GO:0003723">
    <property type="term" value="F:RNA binding"/>
    <property type="evidence" value="ECO:0007669"/>
    <property type="project" value="TreeGrafter"/>
</dbReference>
<dbReference type="InterPro" id="IPR011545">
    <property type="entry name" value="DEAD/DEAH_box_helicase_dom"/>
</dbReference>
<dbReference type="CDD" id="cd18791">
    <property type="entry name" value="SF2_C_RHA"/>
    <property type="match status" value="1"/>
</dbReference>
<keyword evidence="9" id="KW-1185">Reference proteome</keyword>
<dbReference type="Gene3D" id="3.40.50.300">
    <property type="entry name" value="P-loop containing nucleotide triphosphate hydrolases"/>
    <property type="match status" value="2"/>
</dbReference>
<dbReference type="PANTHER" id="PTHR18934">
    <property type="entry name" value="ATP-DEPENDENT RNA HELICASE"/>
    <property type="match status" value="1"/>
</dbReference>
<dbReference type="InterPro" id="IPR007502">
    <property type="entry name" value="Helicase-assoc_dom"/>
</dbReference>
<evidence type="ECO:0000259" key="6">
    <source>
        <dbReference type="PROSITE" id="PS51192"/>
    </source>
</evidence>
<organism evidence="8 9">
    <name type="scientific">Carpediemonas membranifera</name>
    <dbReference type="NCBI Taxonomy" id="201153"/>
    <lineage>
        <taxon>Eukaryota</taxon>
        <taxon>Metamonada</taxon>
        <taxon>Carpediemonas-like organisms</taxon>
        <taxon>Carpediemonas</taxon>
    </lineage>
</organism>
<evidence type="ECO:0000256" key="1">
    <source>
        <dbReference type="ARBA" id="ARBA00012552"/>
    </source>
</evidence>
<dbReference type="SMART" id="SM00487">
    <property type="entry name" value="DEXDc"/>
    <property type="match status" value="1"/>
</dbReference>
<dbReference type="PROSITE" id="PS51194">
    <property type="entry name" value="HELICASE_CTER"/>
    <property type="match status" value="1"/>
</dbReference>
<dbReference type="SUPFAM" id="SSF52540">
    <property type="entry name" value="P-loop containing nucleoside triphosphate hydrolases"/>
    <property type="match status" value="1"/>
</dbReference>
<evidence type="ECO:0000313" key="9">
    <source>
        <dbReference type="Proteomes" id="UP000717585"/>
    </source>
</evidence>
<keyword evidence="3" id="KW-0067">ATP-binding</keyword>
<comment type="catalytic activity">
    <reaction evidence="4">
        <text>ATP + H2O = ADP + phosphate + H(+)</text>
        <dbReference type="Rhea" id="RHEA:13065"/>
        <dbReference type="ChEBI" id="CHEBI:15377"/>
        <dbReference type="ChEBI" id="CHEBI:15378"/>
        <dbReference type="ChEBI" id="CHEBI:30616"/>
        <dbReference type="ChEBI" id="CHEBI:43474"/>
        <dbReference type="ChEBI" id="CHEBI:456216"/>
        <dbReference type="EC" id="3.6.4.13"/>
    </reaction>
</comment>
<name>A0A8J6BX02_9EUKA</name>
<dbReference type="FunFam" id="3.40.50.300:FF:000500">
    <property type="entry name" value="ATP-dependent RNA helicase DHX29"/>
    <property type="match status" value="1"/>
</dbReference>
<dbReference type="InterPro" id="IPR048333">
    <property type="entry name" value="HA2_WH"/>
</dbReference>
<feature type="compositionally biased region" description="Basic residues" evidence="5">
    <location>
        <begin position="1"/>
        <end position="11"/>
    </location>
</feature>